<evidence type="ECO:0000313" key="2">
    <source>
        <dbReference type="EMBL" id="QED39050.1"/>
    </source>
</evidence>
<protein>
    <submittedName>
        <fullName evidence="2">Helix-turn-helix transcriptional regulator</fullName>
    </submittedName>
</protein>
<dbReference type="AlphaFoldDB" id="A0A5B8YM25"/>
<dbReference type="PROSITE" id="PS50943">
    <property type="entry name" value="HTH_CROC1"/>
    <property type="match status" value="1"/>
</dbReference>
<dbReference type="Gene3D" id="1.10.260.40">
    <property type="entry name" value="lambda repressor-like DNA-binding domains"/>
    <property type="match status" value="1"/>
</dbReference>
<dbReference type="GO" id="GO:0003677">
    <property type="term" value="F:DNA binding"/>
    <property type="evidence" value="ECO:0007669"/>
    <property type="project" value="InterPro"/>
</dbReference>
<dbReference type="InterPro" id="IPR001387">
    <property type="entry name" value="Cro/C1-type_HTH"/>
</dbReference>
<proteinExistence type="predicted"/>
<dbReference type="InterPro" id="IPR010982">
    <property type="entry name" value="Lambda_DNA-bd_dom_sf"/>
</dbReference>
<dbReference type="SUPFAM" id="SSF47413">
    <property type="entry name" value="lambda repressor-like DNA-binding domains"/>
    <property type="match status" value="1"/>
</dbReference>
<dbReference type="EMBL" id="CP042476">
    <property type="protein sequence ID" value="QED39050.1"/>
    <property type="molecule type" value="Genomic_DNA"/>
</dbReference>
<accession>A0A5B8YM25</accession>
<dbReference type="CDD" id="cd00093">
    <property type="entry name" value="HTH_XRE"/>
    <property type="match status" value="1"/>
</dbReference>
<sequence>MDTKKQALEKLKGHIKPDTGKWKEDVQWRRENRGWLRKSQKIAFDILQTLRAQKRSQKDLAAAMNVSPQQVNKWVKGRENFTLETIDKLERALGVDLLQQGQQTQSQALTHSFKTHYEAVSAEKEKIQSAEGGTRVIKLNPSEFTIAQQTG</sequence>
<dbReference type="KEGG" id="anp:FK178_02785"/>
<dbReference type="SMART" id="SM00530">
    <property type="entry name" value="HTH_XRE"/>
    <property type="match status" value="1"/>
</dbReference>
<dbReference type="OrthoDB" id="680449at2"/>
<dbReference type="Pfam" id="PF01381">
    <property type="entry name" value="HTH_3"/>
    <property type="match status" value="1"/>
</dbReference>
<evidence type="ECO:0000259" key="1">
    <source>
        <dbReference type="PROSITE" id="PS50943"/>
    </source>
</evidence>
<reference evidence="2 3" key="1">
    <citation type="submission" date="2019-08" db="EMBL/GenBank/DDBJ databases">
        <title>Antarcticibacterium arcticum sp. nov., a bacterium isolated from marine sediment of the Canadian Beaufort Sea.</title>
        <authorList>
            <person name="Lee Y.M."/>
            <person name="Baek K."/>
            <person name="Lee D.-H."/>
            <person name="Shin S.C."/>
            <person name="Jin Y.K."/>
            <person name="Park Y."/>
        </authorList>
    </citation>
    <scope>NUCLEOTIDE SEQUENCE [LARGE SCALE GENOMIC DNA]</scope>
    <source>
        <strain evidence="2 3">PAMC 28998</strain>
    </source>
</reference>
<name>A0A5B8YM25_9FLAO</name>
<organism evidence="2 3">
    <name type="scientific">Antarcticibacterium arcticum</name>
    <dbReference type="NCBI Taxonomy" id="2585771"/>
    <lineage>
        <taxon>Bacteria</taxon>
        <taxon>Pseudomonadati</taxon>
        <taxon>Bacteroidota</taxon>
        <taxon>Flavobacteriia</taxon>
        <taxon>Flavobacteriales</taxon>
        <taxon>Flavobacteriaceae</taxon>
        <taxon>Antarcticibacterium</taxon>
    </lineage>
</organism>
<gene>
    <name evidence="2" type="ORF">FK178_02785</name>
</gene>
<dbReference type="Proteomes" id="UP000321954">
    <property type="component" value="Chromosome"/>
</dbReference>
<keyword evidence="3" id="KW-1185">Reference proteome</keyword>
<feature type="domain" description="HTH cro/C1-type" evidence="1">
    <location>
        <begin position="47"/>
        <end position="100"/>
    </location>
</feature>
<evidence type="ECO:0000313" key="3">
    <source>
        <dbReference type="Proteomes" id="UP000321954"/>
    </source>
</evidence>